<dbReference type="EMBL" id="MU128970">
    <property type="protein sequence ID" value="KAF9513588.1"/>
    <property type="molecule type" value="Genomic_DNA"/>
</dbReference>
<comment type="caution">
    <text evidence="1">The sequence shown here is derived from an EMBL/GenBank/DDBJ whole genome shotgun (WGS) entry which is preliminary data.</text>
</comment>
<dbReference type="AlphaFoldDB" id="A0A9P6AX15"/>
<gene>
    <name evidence="1" type="ORF">BS47DRAFT_952789</name>
</gene>
<evidence type="ECO:0000313" key="2">
    <source>
        <dbReference type="Proteomes" id="UP000886523"/>
    </source>
</evidence>
<organism evidence="1 2">
    <name type="scientific">Hydnum rufescens UP504</name>
    <dbReference type="NCBI Taxonomy" id="1448309"/>
    <lineage>
        <taxon>Eukaryota</taxon>
        <taxon>Fungi</taxon>
        <taxon>Dikarya</taxon>
        <taxon>Basidiomycota</taxon>
        <taxon>Agaricomycotina</taxon>
        <taxon>Agaricomycetes</taxon>
        <taxon>Cantharellales</taxon>
        <taxon>Hydnaceae</taxon>
        <taxon>Hydnum</taxon>
    </lineage>
</organism>
<accession>A0A9P6AX15</accession>
<name>A0A9P6AX15_9AGAM</name>
<keyword evidence="2" id="KW-1185">Reference proteome</keyword>
<dbReference type="Proteomes" id="UP000886523">
    <property type="component" value="Unassembled WGS sequence"/>
</dbReference>
<protein>
    <submittedName>
        <fullName evidence="1">Uncharacterized protein</fullName>
    </submittedName>
</protein>
<sequence length="147" mass="17379">MLSVWVQVFRRERRIKRKTWDDFELVLFEFCFQNPGSRKYFLESDALFHVRDVLMRRPQSPRLIAALYFMTTTESVDDLHDRLISCGVLIPLSRCLALTNFDNKYMSLVPEIFLSVIEHRKGVHLLRTPILSYLARSLNHPFVAYAN</sequence>
<reference evidence="1" key="1">
    <citation type="journal article" date="2020" name="Nat. Commun.">
        <title>Large-scale genome sequencing of mycorrhizal fungi provides insights into the early evolution of symbiotic traits.</title>
        <authorList>
            <person name="Miyauchi S."/>
            <person name="Kiss E."/>
            <person name="Kuo A."/>
            <person name="Drula E."/>
            <person name="Kohler A."/>
            <person name="Sanchez-Garcia M."/>
            <person name="Morin E."/>
            <person name="Andreopoulos B."/>
            <person name="Barry K.W."/>
            <person name="Bonito G."/>
            <person name="Buee M."/>
            <person name="Carver A."/>
            <person name="Chen C."/>
            <person name="Cichocki N."/>
            <person name="Clum A."/>
            <person name="Culley D."/>
            <person name="Crous P.W."/>
            <person name="Fauchery L."/>
            <person name="Girlanda M."/>
            <person name="Hayes R.D."/>
            <person name="Keri Z."/>
            <person name="LaButti K."/>
            <person name="Lipzen A."/>
            <person name="Lombard V."/>
            <person name="Magnuson J."/>
            <person name="Maillard F."/>
            <person name="Murat C."/>
            <person name="Nolan M."/>
            <person name="Ohm R.A."/>
            <person name="Pangilinan J."/>
            <person name="Pereira M.F."/>
            <person name="Perotto S."/>
            <person name="Peter M."/>
            <person name="Pfister S."/>
            <person name="Riley R."/>
            <person name="Sitrit Y."/>
            <person name="Stielow J.B."/>
            <person name="Szollosi G."/>
            <person name="Zifcakova L."/>
            <person name="Stursova M."/>
            <person name="Spatafora J.W."/>
            <person name="Tedersoo L."/>
            <person name="Vaario L.M."/>
            <person name="Yamada A."/>
            <person name="Yan M."/>
            <person name="Wang P."/>
            <person name="Xu J."/>
            <person name="Bruns T."/>
            <person name="Baldrian P."/>
            <person name="Vilgalys R."/>
            <person name="Dunand C."/>
            <person name="Henrissat B."/>
            <person name="Grigoriev I.V."/>
            <person name="Hibbett D."/>
            <person name="Nagy L.G."/>
            <person name="Martin F.M."/>
        </authorList>
    </citation>
    <scope>NUCLEOTIDE SEQUENCE</scope>
    <source>
        <strain evidence="1">UP504</strain>
    </source>
</reference>
<evidence type="ECO:0000313" key="1">
    <source>
        <dbReference type="EMBL" id="KAF9513588.1"/>
    </source>
</evidence>
<proteinExistence type="predicted"/>